<dbReference type="InterPro" id="IPR029016">
    <property type="entry name" value="GAF-like_dom_sf"/>
</dbReference>
<dbReference type="SUPFAM" id="SSF55781">
    <property type="entry name" value="GAF domain-like"/>
    <property type="match status" value="1"/>
</dbReference>
<organism evidence="3 4">
    <name type="scientific">Arthrobacter alpinus</name>
    <dbReference type="NCBI Taxonomy" id="656366"/>
    <lineage>
        <taxon>Bacteria</taxon>
        <taxon>Bacillati</taxon>
        <taxon>Actinomycetota</taxon>
        <taxon>Actinomycetes</taxon>
        <taxon>Micrococcales</taxon>
        <taxon>Micrococcaceae</taxon>
        <taxon>Arthrobacter</taxon>
    </lineage>
</organism>
<dbReference type="RefSeq" id="WP_062289920.1">
    <property type="nucleotide sequence ID" value="NZ_CP013200.1"/>
</dbReference>
<evidence type="ECO:0000259" key="2">
    <source>
        <dbReference type="Pfam" id="PF13185"/>
    </source>
</evidence>
<reference evidence="4" key="1">
    <citation type="submission" date="2015-11" db="EMBL/GenBank/DDBJ databases">
        <authorList>
            <person name="Kumar R."/>
            <person name="Singh D."/>
            <person name="Swarnkar M.K."/>
            <person name="Singh A.K."/>
            <person name="Kumar S."/>
        </authorList>
    </citation>
    <scope>NUCLEOTIDE SEQUENCE [LARGE SCALE GENOMIC DNA]</scope>
    <source>
        <strain evidence="4">ERGS4:06</strain>
    </source>
</reference>
<feature type="domain" description="GAF" evidence="2">
    <location>
        <begin position="54"/>
        <end position="183"/>
    </location>
</feature>
<gene>
    <name evidence="3" type="ORF">AS189_13470</name>
</gene>
<evidence type="ECO:0000313" key="3">
    <source>
        <dbReference type="EMBL" id="ALO67324.1"/>
    </source>
</evidence>
<reference evidence="3 4" key="2">
    <citation type="journal article" date="2016" name="J. Biotechnol.">
        <title>Complete genome sequence of Arthrobacter alpinus ERGS4:06, a yellow pigmented bacterium tolerant to cold and radiations isolated from Sikkim Himalaya.</title>
        <authorList>
            <person name="Kumar R."/>
            <person name="Singh D."/>
            <person name="Swarnkar M.K."/>
            <person name="Singh A.K."/>
            <person name="Kumar S."/>
        </authorList>
    </citation>
    <scope>NUCLEOTIDE SEQUENCE [LARGE SCALE GENOMIC DNA]</scope>
    <source>
        <strain evidence="3 4">ERGS4:06</strain>
    </source>
</reference>
<proteinExistence type="predicted"/>
<protein>
    <recommendedName>
        <fullName evidence="2">GAF domain-containing protein</fullName>
    </recommendedName>
</protein>
<name>A0A0S2M161_9MICC</name>
<accession>A0A0S2M161</accession>
<dbReference type="Proteomes" id="UP000059574">
    <property type="component" value="Chromosome"/>
</dbReference>
<dbReference type="Pfam" id="PF13185">
    <property type="entry name" value="GAF_2"/>
    <property type="match status" value="1"/>
</dbReference>
<sequence length="245" mass="25410">MVPLLQEVGRLIKKSVESCGLPSSDSADDEELLLLDLLLACDDVPTFLAGLAALAATHYSRLGATAECGVYLPVEGKAAISAASGPSAAVLVKDHGMTGGGPCQAAITSCDHVLVQNVALLHQWPEFSAAAAAVNVSSVLAIPLDLGYGSHAVLAAYSHRNGCFSALSVESGLRFAELVSRVLKLVLRMAQLREAQDQLPAGMRSQVSVTTAVEVVHERGEFPGEGARGATAVKQAGRTWGEPGR</sequence>
<evidence type="ECO:0000256" key="1">
    <source>
        <dbReference type="SAM" id="MobiDB-lite"/>
    </source>
</evidence>
<dbReference type="EMBL" id="CP013200">
    <property type="protein sequence ID" value="ALO67324.1"/>
    <property type="molecule type" value="Genomic_DNA"/>
</dbReference>
<dbReference type="InterPro" id="IPR003018">
    <property type="entry name" value="GAF"/>
</dbReference>
<dbReference type="Gene3D" id="3.30.450.40">
    <property type="match status" value="1"/>
</dbReference>
<evidence type="ECO:0000313" key="4">
    <source>
        <dbReference type="Proteomes" id="UP000059574"/>
    </source>
</evidence>
<feature type="region of interest" description="Disordered" evidence="1">
    <location>
        <begin position="224"/>
        <end position="245"/>
    </location>
</feature>
<dbReference type="AlphaFoldDB" id="A0A0S2M161"/>